<gene>
    <name evidence="8" type="ORF">Gotri_025095</name>
</gene>
<dbReference type="PANTHER" id="PTHR48062">
    <property type="entry name" value="RECEPTOR-LIKE PROTEIN 14"/>
    <property type="match status" value="1"/>
</dbReference>
<dbReference type="InterPro" id="IPR013210">
    <property type="entry name" value="LRR_N_plant-typ"/>
</dbReference>
<proteinExistence type="inferred from homology"/>
<accession>A0A7J9FNN8</accession>
<evidence type="ECO:0000313" key="8">
    <source>
        <dbReference type="EMBL" id="MBA0786932.1"/>
    </source>
</evidence>
<dbReference type="Gene3D" id="3.80.10.10">
    <property type="entry name" value="Ribonuclease Inhibitor"/>
    <property type="match status" value="2"/>
</dbReference>
<organism evidence="8 9">
    <name type="scientific">Gossypium trilobum</name>
    <dbReference type="NCBI Taxonomy" id="34281"/>
    <lineage>
        <taxon>Eukaryota</taxon>
        <taxon>Viridiplantae</taxon>
        <taxon>Streptophyta</taxon>
        <taxon>Embryophyta</taxon>
        <taxon>Tracheophyta</taxon>
        <taxon>Spermatophyta</taxon>
        <taxon>Magnoliopsida</taxon>
        <taxon>eudicotyledons</taxon>
        <taxon>Gunneridae</taxon>
        <taxon>Pentapetalae</taxon>
        <taxon>rosids</taxon>
        <taxon>malvids</taxon>
        <taxon>Malvales</taxon>
        <taxon>Malvaceae</taxon>
        <taxon>Malvoideae</taxon>
        <taxon>Gossypium</taxon>
    </lineage>
</organism>
<dbReference type="Proteomes" id="UP000593568">
    <property type="component" value="Unassembled WGS sequence"/>
</dbReference>
<evidence type="ECO:0000256" key="4">
    <source>
        <dbReference type="ARBA" id="ARBA00022737"/>
    </source>
</evidence>
<sequence length="343" mass="38983">MEMDPSELWICTPQVQQFPLIFCLERVEKAAWKNKGLHFYKNKASINSPEETTFPNWYSEDCCQWEAVECYASTTRFKDLKELELPGNNIKGFTSPHEHKHLQTLGYNAIQDTSDFCWGKKAFTFSSLLRFISYNQFSGSFPSLLVHNLTSIESLHLSNNLSIGKVSFSIFANLSRLGQLDISYIAHLELEIDPQNWSPSFNMYVLKLAAGTIPSWVMHNTTSRLWVSGNNLSGHFPEIFRNISSQLTSLDVSDNSFHGPLLEDINLIFPELVYIYANNNGFNGLIPTSFVRLKQLLALDLSSNELGGEIPFFVTSNMSSLEILHLHQNKLRGYVLPRNSSLP</sequence>
<dbReference type="EMBL" id="JABEZW010224905">
    <property type="protein sequence ID" value="MBA0786932.1"/>
    <property type="molecule type" value="Genomic_DNA"/>
</dbReference>
<evidence type="ECO:0000256" key="3">
    <source>
        <dbReference type="ARBA" id="ARBA00022614"/>
    </source>
</evidence>
<evidence type="ECO:0000256" key="2">
    <source>
        <dbReference type="ARBA" id="ARBA00009592"/>
    </source>
</evidence>
<comment type="caution">
    <text evidence="8">The sequence shown here is derived from an EMBL/GenBank/DDBJ whole genome shotgun (WGS) entry which is preliminary data.</text>
</comment>
<dbReference type="InterPro" id="IPR051502">
    <property type="entry name" value="RLP_Defense_Trigger"/>
</dbReference>
<reference evidence="8 9" key="1">
    <citation type="journal article" date="2019" name="Genome Biol. Evol.">
        <title>Insights into the evolution of the New World diploid cottons (Gossypium, subgenus Houzingenia) based on genome sequencing.</title>
        <authorList>
            <person name="Grover C.E."/>
            <person name="Arick M.A. 2nd"/>
            <person name="Thrash A."/>
            <person name="Conover J.L."/>
            <person name="Sanders W.S."/>
            <person name="Peterson D.G."/>
            <person name="Frelichowski J.E."/>
            <person name="Scheffler J.A."/>
            <person name="Scheffler B.E."/>
            <person name="Wendel J.F."/>
        </authorList>
    </citation>
    <scope>NUCLEOTIDE SEQUENCE [LARGE SCALE GENOMIC DNA]</scope>
    <source>
        <strain evidence="8">8</strain>
        <tissue evidence="8">Leaf</tissue>
    </source>
</reference>
<evidence type="ECO:0000259" key="7">
    <source>
        <dbReference type="Pfam" id="PF08263"/>
    </source>
</evidence>
<keyword evidence="9" id="KW-1185">Reference proteome</keyword>
<dbReference type="Pfam" id="PF00560">
    <property type="entry name" value="LRR_1"/>
    <property type="match status" value="1"/>
</dbReference>
<keyword evidence="3" id="KW-0433">Leucine-rich repeat</keyword>
<dbReference type="Pfam" id="PF08263">
    <property type="entry name" value="LRRNT_2"/>
    <property type="match status" value="1"/>
</dbReference>
<evidence type="ECO:0000256" key="1">
    <source>
        <dbReference type="ARBA" id="ARBA00004251"/>
    </source>
</evidence>
<keyword evidence="4" id="KW-0677">Repeat</keyword>
<dbReference type="PANTHER" id="PTHR48062:SF39">
    <property type="entry name" value="LEUCINE-RICH REPEAT-CONTAINING N-TERMINAL PLANT-TYPE DOMAIN-CONTAINING PROTEIN"/>
    <property type="match status" value="1"/>
</dbReference>
<comment type="subcellular location">
    <subcellularLocation>
        <location evidence="1">Cell membrane</location>
        <topology evidence="1">Single-pass type I membrane protein</topology>
    </subcellularLocation>
</comment>
<dbReference type="InterPro" id="IPR032675">
    <property type="entry name" value="LRR_dom_sf"/>
</dbReference>
<evidence type="ECO:0000256" key="6">
    <source>
        <dbReference type="ARBA" id="ARBA00023180"/>
    </source>
</evidence>
<keyword evidence="6" id="KW-0325">Glycoprotein</keyword>
<evidence type="ECO:0000313" key="9">
    <source>
        <dbReference type="Proteomes" id="UP000593568"/>
    </source>
</evidence>
<feature type="domain" description="Leucine-rich repeat-containing N-terminal plant-type" evidence="7">
    <location>
        <begin position="43"/>
        <end position="70"/>
    </location>
</feature>
<protein>
    <recommendedName>
        <fullName evidence="7">Leucine-rich repeat-containing N-terminal plant-type domain-containing protein</fullName>
    </recommendedName>
</protein>
<evidence type="ECO:0000256" key="5">
    <source>
        <dbReference type="ARBA" id="ARBA00023170"/>
    </source>
</evidence>
<comment type="similarity">
    <text evidence="2">Belongs to the RLP family.</text>
</comment>
<name>A0A7J9FNN8_9ROSI</name>
<dbReference type="GO" id="GO:0005886">
    <property type="term" value="C:plasma membrane"/>
    <property type="evidence" value="ECO:0007669"/>
    <property type="project" value="UniProtKB-SubCell"/>
</dbReference>
<dbReference type="InterPro" id="IPR001611">
    <property type="entry name" value="Leu-rich_rpt"/>
</dbReference>
<keyword evidence="5" id="KW-0675">Receptor</keyword>
<dbReference type="SUPFAM" id="SSF52058">
    <property type="entry name" value="L domain-like"/>
    <property type="match status" value="1"/>
</dbReference>
<dbReference type="AlphaFoldDB" id="A0A7J9FNN8"/>